<evidence type="ECO:0000313" key="4">
    <source>
        <dbReference type="EMBL" id="PNU04825.1"/>
    </source>
</evidence>
<dbReference type="InterPro" id="IPR025166">
    <property type="entry name" value="Integrase_DNA_bind_dom"/>
</dbReference>
<reference evidence="4 5" key="1">
    <citation type="submission" date="2016-05" db="EMBL/GenBank/DDBJ databases">
        <title>Complete genome sequence of Novosphingobium guangzhouense SA925(T).</title>
        <authorList>
            <person name="Sha S."/>
        </authorList>
    </citation>
    <scope>NUCLEOTIDE SEQUENCE [LARGE SCALE GENOMIC DNA]</scope>
    <source>
        <strain evidence="4 5">SA925</strain>
    </source>
</reference>
<dbReference type="PANTHER" id="PTHR30629">
    <property type="entry name" value="PROPHAGE INTEGRASE"/>
    <property type="match status" value="1"/>
</dbReference>
<gene>
    <name evidence="4" type="ORF">A8V01_18050</name>
</gene>
<feature type="domain" description="Integrase DNA-binding" evidence="3">
    <location>
        <begin position="2"/>
        <end position="66"/>
    </location>
</feature>
<dbReference type="RefSeq" id="WP_103095855.1">
    <property type="nucleotide sequence ID" value="NZ_LYMM01000030.1"/>
</dbReference>
<evidence type="ECO:0000259" key="3">
    <source>
        <dbReference type="Pfam" id="PF13356"/>
    </source>
</evidence>
<name>A0A2K2G198_9SPHN</name>
<dbReference type="Proteomes" id="UP000236327">
    <property type="component" value="Unassembled WGS sequence"/>
</dbReference>
<dbReference type="Gene3D" id="3.30.160.390">
    <property type="entry name" value="Integrase, DNA-binding domain"/>
    <property type="match status" value="1"/>
</dbReference>
<dbReference type="AlphaFoldDB" id="A0A2K2G198"/>
<organism evidence="4 5">
    <name type="scientific">Novosphingobium guangzhouense</name>
    <dbReference type="NCBI Taxonomy" id="1850347"/>
    <lineage>
        <taxon>Bacteria</taxon>
        <taxon>Pseudomonadati</taxon>
        <taxon>Pseudomonadota</taxon>
        <taxon>Alphaproteobacteria</taxon>
        <taxon>Sphingomonadales</taxon>
        <taxon>Sphingomonadaceae</taxon>
        <taxon>Novosphingobium</taxon>
    </lineage>
</organism>
<keyword evidence="5" id="KW-1185">Reference proteome</keyword>
<keyword evidence="2" id="KW-0229">DNA integration</keyword>
<dbReference type="PANTHER" id="PTHR30629:SF2">
    <property type="entry name" value="PROPHAGE INTEGRASE INTS-RELATED"/>
    <property type="match status" value="1"/>
</dbReference>
<comment type="similarity">
    <text evidence="1">Belongs to the 'phage' integrase family.</text>
</comment>
<dbReference type="OrthoDB" id="7388552at2"/>
<comment type="caution">
    <text evidence="4">The sequence shown here is derived from an EMBL/GenBank/DDBJ whole genome shotgun (WGS) entry which is preliminary data.</text>
</comment>
<sequence length="84" mass="9887">MDSHRLYLLVNPCGPRPWKWNYAYDGKQKTMAFESYPVVSLADARTKRDENRAILLEGKDRAIQKKLRIEENLNSPQYARTCRT</sequence>
<evidence type="ECO:0000256" key="2">
    <source>
        <dbReference type="ARBA" id="ARBA00022908"/>
    </source>
</evidence>
<dbReference type="Pfam" id="PF13356">
    <property type="entry name" value="Arm-DNA-bind_3"/>
    <property type="match status" value="1"/>
</dbReference>
<protein>
    <recommendedName>
        <fullName evidence="3">Integrase DNA-binding domain-containing protein</fullName>
    </recommendedName>
</protein>
<dbReference type="GO" id="GO:0015074">
    <property type="term" value="P:DNA integration"/>
    <property type="evidence" value="ECO:0007669"/>
    <property type="project" value="UniProtKB-KW"/>
</dbReference>
<dbReference type="InterPro" id="IPR038488">
    <property type="entry name" value="Integrase_DNA-bd_sf"/>
</dbReference>
<dbReference type="InterPro" id="IPR050808">
    <property type="entry name" value="Phage_Integrase"/>
</dbReference>
<dbReference type="EMBL" id="LYMM01000030">
    <property type="protein sequence ID" value="PNU04825.1"/>
    <property type="molecule type" value="Genomic_DNA"/>
</dbReference>
<accession>A0A2K2G198</accession>
<evidence type="ECO:0000256" key="1">
    <source>
        <dbReference type="ARBA" id="ARBA00008857"/>
    </source>
</evidence>
<proteinExistence type="inferred from homology"/>
<evidence type="ECO:0000313" key="5">
    <source>
        <dbReference type="Proteomes" id="UP000236327"/>
    </source>
</evidence>